<reference evidence="3 4" key="1">
    <citation type="submission" date="2022-07" db="EMBL/GenBank/DDBJ databases">
        <title>Novel species in genus cellulomonas.</title>
        <authorList>
            <person name="Ye L."/>
        </authorList>
    </citation>
    <scope>NUCLEOTIDE SEQUENCE [LARGE SCALE GENOMIC DNA]</scope>
    <source>
        <strain evidence="4">zg-Y338</strain>
    </source>
</reference>
<evidence type="ECO:0000256" key="2">
    <source>
        <dbReference type="SAM" id="Phobius"/>
    </source>
</evidence>
<feature type="transmembrane region" description="Helical" evidence="2">
    <location>
        <begin position="82"/>
        <end position="101"/>
    </location>
</feature>
<evidence type="ECO:0000313" key="3">
    <source>
        <dbReference type="EMBL" id="UUI74345.1"/>
    </source>
</evidence>
<organism evidence="3 4">
    <name type="scientific">Cellulomonas chengniuliangii</name>
    <dbReference type="NCBI Taxonomy" id="2968084"/>
    <lineage>
        <taxon>Bacteria</taxon>
        <taxon>Bacillati</taxon>
        <taxon>Actinomycetota</taxon>
        <taxon>Actinomycetes</taxon>
        <taxon>Micrococcales</taxon>
        <taxon>Cellulomonadaceae</taxon>
        <taxon>Cellulomonas</taxon>
    </lineage>
</organism>
<keyword evidence="4" id="KW-1185">Reference proteome</keyword>
<gene>
    <name evidence="3" type="ORF">NP064_11085</name>
</gene>
<evidence type="ECO:0000256" key="1">
    <source>
        <dbReference type="SAM" id="MobiDB-lite"/>
    </source>
</evidence>
<keyword evidence="2" id="KW-0812">Transmembrane</keyword>
<evidence type="ECO:0000313" key="4">
    <source>
        <dbReference type="Proteomes" id="UP001316189"/>
    </source>
</evidence>
<dbReference type="RefSeq" id="WP_227569595.1">
    <property type="nucleotide sequence ID" value="NZ_CP101988.1"/>
</dbReference>
<evidence type="ECO:0008006" key="5">
    <source>
        <dbReference type="Google" id="ProtNLM"/>
    </source>
</evidence>
<accession>A0ABY5KV65</accession>
<sequence>MPRVSASALPTAPLAGLTLVVGFAAGQLTGVRPVAAVVLLAGAAWCALRSVPSAGWWRVAAVVGVAVMAFVGSHLVAPVIGAWPAVVVAALVLAAVTWALVDAPAPRRSGDDGRDGAPSTQARRSS</sequence>
<feature type="transmembrane region" description="Helical" evidence="2">
    <location>
        <begin position="56"/>
        <end position="76"/>
    </location>
</feature>
<dbReference type="Proteomes" id="UP001316189">
    <property type="component" value="Chromosome"/>
</dbReference>
<dbReference type="EMBL" id="CP101988">
    <property type="protein sequence ID" value="UUI74345.1"/>
    <property type="molecule type" value="Genomic_DNA"/>
</dbReference>
<proteinExistence type="predicted"/>
<name>A0ABY5KV65_9CELL</name>
<protein>
    <recommendedName>
        <fullName evidence="5">Tryptophan-associated transmembrane protein (Trp_oprn_chp)</fullName>
    </recommendedName>
</protein>
<keyword evidence="2" id="KW-1133">Transmembrane helix</keyword>
<keyword evidence="2" id="KW-0472">Membrane</keyword>
<feature type="region of interest" description="Disordered" evidence="1">
    <location>
        <begin position="104"/>
        <end position="126"/>
    </location>
</feature>